<dbReference type="Proteomes" id="UP000794436">
    <property type="component" value="Unassembled WGS sequence"/>
</dbReference>
<sequence length="377" mass="42566">MTTAFAAVLAPWWRLLPDGCLTLRYKTDELEMRPLLRTLELTLPPPRTERATAWPKTLEVVEILLLASWVRPLAFREMVQRECWNGLAPFKDMIDQEVIVPLRLYVRTGTNTNIAWEVEALTTLLAPTGQRSDAFVSTYSTLMQLASESRIALENVEIPADFHLDDRNKQFTLEALTLFARHQRRQRHATTTHRVSFAVGSVSLEWGASIDSTELYDAGVASVQQHILVNQGFSSDPLATSVSAERKALWRWMTTMTRLRGNGSVLSVNEGSCSDDQMLPRTRRVVCPLLQKEEFATLCAHLMFSNHLEELDVRLTSSLEGSRSNLTTLKKAHLADKGKRANRLAVEDSETITKLAELMIRHGQHQASKPLVRLEHG</sequence>
<dbReference type="EMBL" id="SPLM01000077">
    <property type="protein sequence ID" value="TMW61260.1"/>
    <property type="molecule type" value="Genomic_DNA"/>
</dbReference>
<evidence type="ECO:0000313" key="1">
    <source>
        <dbReference type="EMBL" id="TMW61260.1"/>
    </source>
</evidence>
<organism evidence="1 2">
    <name type="scientific">Pythium oligandrum</name>
    <name type="common">Mycoparasitic fungus</name>
    <dbReference type="NCBI Taxonomy" id="41045"/>
    <lineage>
        <taxon>Eukaryota</taxon>
        <taxon>Sar</taxon>
        <taxon>Stramenopiles</taxon>
        <taxon>Oomycota</taxon>
        <taxon>Peronosporomycetes</taxon>
        <taxon>Pythiales</taxon>
        <taxon>Pythiaceae</taxon>
        <taxon>Pythium</taxon>
    </lineage>
</organism>
<keyword evidence="2" id="KW-1185">Reference proteome</keyword>
<name>A0A8K1FF50_PYTOL</name>
<reference evidence="1" key="1">
    <citation type="submission" date="2019-03" db="EMBL/GenBank/DDBJ databases">
        <title>Long read genome sequence of the mycoparasitic Pythium oligandrum ATCC 38472 isolated from sugarbeet rhizosphere.</title>
        <authorList>
            <person name="Gaulin E."/>
        </authorList>
    </citation>
    <scope>NUCLEOTIDE SEQUENCE</scope>
    <source>
        <strain evidence="1">ATCC 38472_TT</strain>
    </source>
</reference>
<protein>
    <submittedName>
        <fullName evidence="1">Uncharacterized protein</fullName>
    </submittedName>
</protein>
<proteinExistence type="predicted"/>
<dbReference type="AlphaFoldDB" id="A0A8K1FF50"/>
<accession>A0A8K1FF50</accession>
<evidence type="ECO:0000313" key="2">
    <source>
        <dbReference type="Proteomes" id="UP000794436"/>
    </source>
</evidence>
<comment type="caution">
    <text evidence="1">The sequence shown here is derived from an EMBL/GenBank/DDBJ whole genome shotgun (WGS) entry which is preliminary data.</text>
</comment>
<gene>
    <name evidence="1" type="ORF">Poli38472_013723</name>
</gene>